<dbReference type="SMART" id="SM00347">
    <property type="entry name" value="HTH_MARR"/>
    <property type="match status" value="1"/>
</dbReference>
<sequence>MKSAPGNRPDRDVDILGFLLVDAARLLRAAFERRIAQAGLGLTPGEARALMNIATLDGSRQLDIAARMGVEPMTLCGYLDKLQAIGLIDRQQCDADRRAKRIRLTPASAELLTAIRREFQEVIACATEGMDAEMAHQLCDALTMFNNNLQALDTPPALQA</sequence>
<protein>
    <submittedName>
        <fullName evidence="5">MarR family transcriptional regulator</fullName>
    </submittedName>
</protein>
<evidence type="ECO:0000313" key="5">
    <source>
        <dbReference type="EMBL" id="TWF50232.1"/>
    </source>
</evidence>
<dbReference type="InterPro" id="IPR039422">
    <property type="entry name" value="MarR/SlyA-like"/>
</dbReference>
<dbReference type="RefSeq" id="WP_145640507.1">
    <property type="nucleotide sequence ID" value="NZ_VIWP01000006.1"/>
</dbReference>
<dbReference type="GO" id="GO:0006950">
    <property type="term" value="P:response to stress"/>
    <property type="evidence" value="ECO:0007669"/>
    <property type="project" value="TreeGrafter"/>
</dbReference>
<dbReference type="OrthoDB" id="582199at2"/>
<evidence type="ECO:0000313" key="6">
    <source>
        <dbReference type="Proteomes" id="UP000320653"/>
    </source>
</evidence>
<dbReference type="EMBL" id="VIWP01000006">
    <property type="protein sequence ID" value="TWF50232.1"/>
    <property type="molecule type" value="Genomic_DNA"/>
</dbReference>
<organism evidence="5 6">
    <name type="scientific">Neorhizobium alkalisoli</name>
    <dbReference type="NCBI Taxonomy" id="528178"/>
    <lineage>
        <taxon>Bacteria</taxon>
        <taxon>Pseudomonadati</taxon>
        <taxon>Pseudomonadota</taxon>
        <taxon>Alphaproteobacteria</taxon>
        <taxon>Hyphomicrobiales</taxon>
        <taxon>Rhizobiaceae</taxon>
        <taxon>Rhizobium/Agrobacterium group</taxon>
        <taxon>Neorhizobium</taxon>
    </lineage>
</organism>
<dbReference type="SUPFAM" id="SSF46785">
    <property type="entry name" value="Winged helix' DNA-binding domain"/>
    <property type="match status" value="1"/>
</dbReference>
<dbReference type="PANTHER" id="PTHR33164">
    <property type="entry name" value="TRANSCRIPTIONAL REGULATOR, MARR FAMILY"/>
    <property type="match status" value="1"/>
</dbReference>
<gene>
    <name evidence="5" type="ORF">FHW37_106194</name>
</gene>
<proteinExistence type="predicted"/>
<dbReference type="GO" id="GO:0003700">
    <property type="term" value="F:DNA-binding transcription factor activity"/>
    <property type="evidence" value="ECO:0007669"/>
    <property type="project" value="InterPro"/>
</dbReference>
<dbReference type="PRINTS" id="PR00598">
    <property type="entry name" value="HTHMARR"/>
</dbReference>
<keyword evidence="6" id="KW-1185">Reference proteome</keyword>
<dbReference type="Pfam" id="PF01047">
    <property type="entry name" value="MarR"/>
    <property type="match status" value="1"/>
</dbReference>
<evidence type="ECO:0000256" key="2">
    <source>
        <dbReference type="ARBA" id="ARBA00023125"/>
    </source>
</evidence>
<dbReference type="InterPro" id="IPR036390">
    <property type="entry name" value="WH_DNA-bd_sf"/>
</dbReference>
<name>A0A561QIQ7_9HYPH</name>
<keyword evidence="1" id="KW-0805">Transcription regulation</keyword>
<feature type="domain" description="HTH marR-type" evidence="4">
    <location>
        <begin position="13"/>
        <end position="154"/>
    </location>
</feature>
<evidence type="ECO:0000259" key="4">
    <source>
        <dbReference type="PROSITE" id="PS50995"/>
    </source>
</evidence>
<dbReference type="PROSITE" id="PS50995">
    <property type="entry name" value="HTH_MARR_2"/>
    <property type="match status" value="1"/>
</dbReference>
<evidence type="ECO:0000256" key="3">
    <source>
        <dbReference type="ARBA" id="ARBA00023163"/>
    </source>
</evidence>
<accession>A0A561QIQ7</accession>
<comment type="caution">
    <text evidence="5">The sequence shown here is derived from an EMBL/GenBank/DDBJ whole genome shotgun (WGS) entry which is preliminary data.</text>
</comment>
<keyword evidence="3" id="KW-0804">Transcription</keyword>
<dbReference type="PANTHER" id="PTHR33164:SF64">
    <property type="entry name" value="TRANSCRIPTIONAL REGULATOR SLYA"/>
    <property type="match status" value="1"/>
</dbReference>
<dbReference type="Proteomes" id="UP000320653">
    <property type="component" value="Unassembled WGS sequence"/>
</dbReference>
<keyword evidence="2" id="KW-0238">DNA-binding</keyword>
<reference evidence="5 6" key="1">
    <citation type="submission" date="2019-06" db="EMBL/GenBank/DDBJ databases">
        <title>Sorghum-associated microbial communities from plants grown in Nebraska, USA.</title>
        <authorList>
            <person name="Schachtman D."/>
        </authorList>
    </citation>
    <scope>NUCLEOTIDE SEQUENCE [LARGE SCALE GENOMIC DNA]</scope>
    <source>
        <strain evidence="5 6">1225</strain>
    </source>
</reference>
<evidence type="ECO:0000256" key="1">
    <source>
        <dbReference type="ARBA" id="ARBA00023015"/>
    </source>
</evidence>
<dbReference type="Gene3D" id="1.10.10.10">
    <property type="entry name" value="Winged helix-like DNA-binding domain superfamily/Winged helix DNA-binding domain"/>
    <property type="match status" value="1"/>
</dbReference>
<dbReference type="InterPro" id="IPR000835">
    <property type="entry name" value="HTH_MarR-typ"/>
</dbReference>
<dbReference type="GO" id="GO:0003677">
    <property type="term" value="F:DNA binding"/>
    <property type="evidence" value="ECO:0007669"/>
    <property type="project" value="UniProtKB-KW"/>
</dbReference>
<dbReference type="AlphaFoldDB" id="A0A561QIQ7"/>
<dbReference type="InterPro" id="IPR036388">
    <property type="entry name" value="WH-like_DNA-bd_sf"/>
</dbReference>